<dbReference type="STRING" id="419597.SAMN04487957_104140"/>
<dbReference type="PROSITE" id="PS51671">
    <property type="entry name" value="ACT"/>
    <property type="match status" value="1"/>
</dbReference>
<dbReference type="NCBIfam" id="TIGR01127">
    <property type="entry name" value="ilvA_1Cterm"/>
    <property type="match status" value="1"/>
</dbReference>
<dbReference type="RefSeq" id="WP_089677884.1">
    <property type="nucleotide sequence ID" value="NZ_FNIV01000004.1"/>
</dbReference>
<dbReference type="GO" id="GO:0004794">
    <property type="term" value="F:threonine deaminase activity"/>
    <property type="evidence" value="ECO:0007669"/>
    <property type="project" value="InterPro"/>
</dbReference>
<comment type="cofactor">
    <cofactor evidence="1">
        <name>pyridoxal 5'-phosphate</name>
        <dbReference type="ChEBI" id="CHEBI:597326"/>
    </cofactor>
</comment>
<accession>A0A1H0HED5</accession>
<keyword evidence="8" id="KW-1185">Reference proteome</keyword>
<dbReference type="GO" id="GO:0006567">
    <property type="term" value="P:L-threonine catabolic process"/>
    <property type="evidence" value="ECO:0007669"/>
    <property type="project" value="InterPro"/>
</dbReference>
<evidence type="ECO:0000259" key="6">
    <source>
        <dbReference type="PROSITE" id="PS51671"/>
    </source>
</evidence>
<dbReference type="FunFam" id="3.40.50.1100:FF:000007">
    <property type="entry name" value="L-threonine dehydratase catabolic TdcB"/>
    <property type="match status" value="1"/>
</dbReference>
<dbReference type="FunFam" id="3.40.50.1100:FF:000005">
    <property type="entry name" value="Threonine dehydratase catabolic"/>
    <property type="match status" value="1"/>
</dbReference>
<proteinExistence type="inferred from homology"/>
<dbReference type="GO" id="GO:0030170">
    <property type="term" value="F:pyridoxal phosphate binding"/>
    <property type="evidence" value="ECO:0007669"/>
    <property type="project" value="UniProtKB-ARBA"/>
</dbReference>
<dbReference type="CDD" id="cd01562">
    <property type="entry name" value="Thr-dehyd"/>
    <property type="match status" value="1"/>
</dbReference>
<keyword evidence="3" id="KW-0663">Pyridoxal phosphate</keyword>
<keyword evidence="4 7" id="KW-0456">Lyase</keyword>
<dbReference type="NCBIfam" id="NF005600">
    <property type="entry name" value="PRK07334.1"/>
    <property type="match status" value="1"/>
</dbReference>
<feature type="domain" description="ACT" evidence="6">
    <location>
        <begin position="326"/>
        <end position="406"/>
    </location>
</feature>
<dbReference type="Pfam" id="PF00291">
    <property type="entry name" value="PALP"/>
    <property type="match status" value="1"/>
</dbReference>
<dbReference type="GO" id="GO:0003941">
    <property type="term" value="F:L-serine ammonia-lyase activity"/>
    <property type="evidence" value="ECO:0007669"/>
    <property type="project" value="UniProtKB-EC"/>
</dbReference>
<dbReference type="Proteomes" id="UP000199075">
    <property type="component" value="Unassembled WGS sequence"/>
</dbReference>
<dbReference type="Gene3D" id="3.40.50.1100">
    <property type="match status" value="2"/>
</dbReference>
<organism evidence="7 8">
    <name type="scientific">Halomonas shengliensis</name>
    <dbReference type="NCBI Taxonomy" id="419597"/>
    <lineage>
        <taxon>Bacteria</taxon>
        <taxon>Pseudomonadati</taxon>
        <taxon>Pseudomonadota</taxon>
        <taxon>Gammaproteobacteria</taxon>
        <taxon>Oceanospirillales</taxon>
        <taxon>Halomonadaceae</taxon>
        <taxon>Halomonas</taxon>
    </lineage>
</organism>
<dbReference type="InterPro" id="IPR044561">
    <property type="entry name" value="ACT_ThrD-II-like"/>
</dbReference>
<reference evidence="8" key="1">
    <citation type="submission" date="2016-10" db="EMBL/GenBank/DDBJ databases">
        <authorList>
            <person name="Varghese N."/>
            <person name="Submissions S."/>
        </authorList>
    </citation>
    <scope>NUCLEOTIDE SEQUENCE [LARGE SCALE GENOMIC DNA]</scope>
    <source>
        <strain evidence="8">CGMCC 1.6444</strain>
    </source>
</reference>
<dbReference type="EMBL" id="FNIV01000004">
    <property type="protein sequence ID" value="SDO17566.1"/>
    <property type="molecule type" value="Genomic_DNA"/>
</dbReference>
<evidence type="ECO:0000313" key="7">
    <source>
        <dbReference type="EMBL" id="SDO17566.1"/>
    </source>
</evidence>
<dbReference type="InterPro" id="IPR005789">
    <property type="entry name" value="Thr_deHydtase_catblc"/>
</dbReference>
<dbReference type="AlphaFoldDB" id="A0A1H0HED5"/>
<gene>
    <name evidence="7" type="ORF">SAMN04487957_104140</name>
</gene>
<dbReference type="PANTHER" id="PTHR48078:SF6">
    <property type="entry name" value="L-THREONINE DEHYDRATASE CATABOLIC TDCB"/>
    <property type="match status" value="1"/>
</dbReference>
<name>A0A1H0HED5_9GAMM</name>
<evidence type="ECO:0000256" key="2">
    <source>
        <dbReference type="ARBA" id="ARBA00010869"/>
    </source>
</evidence>
<evidence type="ECO:0000313" key="8">
    <source>
        <dbReference type="Proteomes" id="UP000199075"/>
    </source>
</evidence>
<dbReference type="InterPro" id="IPR002912">
    <property type="entry name" value="ACT_dom"/>
</dbReference>
<dbReference type="SUPFAM" id="SSF53686">
    <property type="entry name" value="Tryptophan synthase beta subunit-like PLP-dependent enzymes"/>
    <property type="match status" value="1"/>
</dbReference>
<protein>
    <submittedName>
        <fullName evidence="7">L-threonine ammonia-lyase</fullName>
    </submittedName>
</protein>
<dbReference type="InterPro" id="IPR001926">
    <property type="entry name" value="TrpB-like_PALP"/>
</dbReference>
<dbReference type="InterPro" id="IPR050147">
    <property type="entry name" value="Ser/Thr_Dehydratase"/>
</dbReference>
<evidence type="ECO:0000256" key="1">
    <source>
        <dbReference type="ARBA" id="ARBA00001933"/>
    </source>
</evidence>
<dbReference type="GO" id="GO:0006565">
    <property type="term" value="P:L-serine catabolic process"/>
    <property type="evidence" value="ECO:0007669"/>
    <property type="project" value="TreeGrafter"/>
</dbReference>
<dbReference type="OrthoDB" id="9811476at2"/>
<dbReference type="PANTHER" id="PTHR48078">
    <property type="entry name" value="THREONINE DEHYDRATASE, MITOCHONDRIAL-RELATED"/>
    <property type="match status" value="1"/>
</dbReference>
<sequence length="415" mass="44850">MSVTLEDIRTAAERIRGSVERTPCLHSRTLSRITGCELFIKFENHQFTAAFKERGALNHLLTLTPEERERGVIAMSAGNHAQAVAYHAARLGIRATIVMPRHTPNLKVHNTRRLGAEVHLHGDGVAEAGDYAHRLAAERDLVFVHPYDDERIIAGQGTIALEMLEDAPDLDALVIPIGGGGLIGGNAIAATELKPGIEVVGVQTTRFPAMQQALAGEPIHCGLATLAEGIAVKQPGRLTLPIVRERVRDIVLVDEPEIERAILLLLEIEKSVAEGAGAAGLAAVLADPERYRGRKVGLILCGGNIDMLALSSVIQRGLVRSGRIVRVRVAIPDVPGALAELTRRLAECHANVIHIAHHRTFTDLSLRATEVEATLETLGSDHTREVIEALRQDGYDPVLPANEVHPDERWAGSEG</sequence>
<dbReference type="CDD" id="cd04886">
    <property type="entry name" value="ACT_ThrD-II-like"/>
    <property type="match status" value="1"/>
</dbReference>
<comment type="catalytic activity">
    <reaction evidence="5">
        <text>L-serine = pyruvate + NH4(+)</text>
        <dbReference type="Rhea" id="RHEA:19169"/>
        <dbReference type="ChEBI" id="CHEBI:15361"/>
        <dbReference type="ChEBI" id="CHEBI:28938"/>
        <dbReference type="ChEBI" id="CHEBI:33384"/>
        <dbReference type="EC" id="4.3.1.17"/>
    </reaction>
</comment>
<dbReference type="GO" id="GO:0009097">
    <property type="term" value="P:isoleucine biosynthetic process"/>
    <property type="evidence" value="ECO:0007669"/>
    <property type="project" value="TreeGrafter"/>
</dbReference>
<evidence type="ECO:0000256" key="3">
    <source>
        <dbReference type="ARBA" id="ARBA00022898"/>
    </source>
</evidence>
<comment type="similarity">
    <text evidence="2">Belongs to the serine/threonine dehydratase family.</text>
</comment>
<evidence type="ECO:0000256" key="4">
    <source>
        <dbReference type="ARBA" id="ARBA00023239"/>
    </source>
</evidence>
<evidence type="ECO:0000256" key="5">
    <source>
        <dbReference type="ARBA" id="ARBA00049406"/>
    </source>
</evidence>
<dbReference type="InterPro" id="IPR036052">
    <property type="entry name" value="TrpB-like_PALP_sf"/>
</dbReference>